<sequence length="58" mass="6499">MMGPINNLSTILFAELVVLTLLIIGLRPSKTAIYDGIQCWFGRPTEETKAKNSKFPLF</sequence>
<accession>A0A2P2QQ71</accession>
<organism evidence="2">
    <name type="scientific">Rhizophora mucronata</name>
    <name type="common">Asiatic mangrove</name>
    <dbReference type="NCBI Taxonomy" id="61149"/>
    <lineage>
        <taxon>Eukaryota</taxon>
        <taxon>Viridiplantae</taxon>
        <taxon>Streptophyta</taxon>
        <taxon>Embryophyta</taxon>
        <taxon>Tracheophyta</taxon>
        <taxon>Spermatophyta</taxon>
        <taxon>Magnoliopsida</taxon>
        <taxon>eudicotyledons</taxon>
        <taxon>Gunneridae</taxon>
        <taxon>Pentapetalae</taxon>
        <taxon>rosids</taxon>
        <taxon>fabids</taxon>
        <taxon>Malpighiales</taxon>
        <taxon>Rhizophoraceae</taxon>
        <taxon>Rhizophora</taxon>
    </lineage>
</organism>
<dbReference type="AlphaFoldDB" id="A0A2P2QQ71"/>
<keyword evidence="1" id="KW-1133">Transmembrane helix</keyword>
<name>A0A2P2QQ71_RHIMU</name>
<keyword evidence="1" id="KW-0812">Transmembrane</keyword>
<proteinExistence type="predicted"/>
<evidence type="ECO:0000256" key="1">
    <source>
        <dbReference type="SAM" id="Phobius"/>
    </source>
</evidence>
<evidence type="ECO:0000313" key="2">
    <source>
        <dbReference type="EMBL" id="MBX69133.1"/>
    </source>
</evidence>
<protein>
    <submittedName>
        <fullName evidence="2">Uncharacterized protein</fullName>
    </submittedName>
</protein>
<reference evidence="2" key="1">
    <citation type="submission" date="2018-02" db="EMBL/GenBank/DDBJ databases">
        <title>Rhizophora mucronata_Transcriptome.</title>
        <authorList>
            <person name="Meera S.P."/>
            <person name="Sreeshan A."/>
            <person name="Augustine A."/>
        </authorList>
    </citation>
    <scope>NUCLEOTIDE SEQUENCE</scope>
    <source>
        <tissue evidence="2">Leaf</tissue>
    </source>
</reference>
<feature type="transmembrane region" description="Helical" evidence="1">
    <location>
        <begin position="6"/>
        <end position="26"/>
    </location>
</feature>
<dbReference type="EMBL" id="GGEC01088649">
    <property type="protein sequence ID" value="MBX69133.1"/>
    <property type="molecule type" value="Transcribed_RNA"/>
</dbReference>
<keyword evidence="1" id="KW-0472">Membrane</keyword>